<sequence>MLLIRADFEITSLSNNLHIIRVSVHWYISLGIGQFQQRAEPRHTAVYWPGLQGLVSDPLAWRARLHTFITFKYEHCTFQPPADVSLPFPGHCRGGFDSCACLLSRQENHRAEVKKHVLLNVSPFVTACPESRLKRFSRRGSPTGRNLKNA</sequence>
<gene>
    <name evidence="1" type="ORF">ALC57_03713</name>
</gene>
<evidence type="ECO:0000313" key="1">
    <source>
        <dbReference type="EMBL" id="KYN26898.1"/>
    </source>
</evidence>
<reference evidence="1 2" key="1">
    <citation type="submission" date="2015-09" db="EMBL/GenBank/DDBJ databases">
        <title>Trachymyrmex cornetzi WGS genome.</title>
        <authorList>
            <person name="Nygaard S."/>
            <person name="Hu H."/>
            <person name="Boomsma J."/>
            <person name="Zhang G."/>
        </authorList>
    </citation>
    <scope>NUCLEOTIDE SEQUENCE [LARGE SCALE GENOMIC DNA]</scope>
    <source>
        <strain evidence="1">Tcor2-1</strain>
        <tissue evidence="1">Whole body</tissue>
    </source>
</reference>
<name>A0A151JLX6_9HYME</name>
<keyword evidence="2" id="KW-1185">Reference proteome</keyword>
<evidence type="ECO:0000313" key="2">
    <source>
        <dbReference type="Proteomes" id="UP000078492"/>
    </source>
</evidence>
<dbReference type="AlphaFoldDB" id="A0A151JLX6"/>
<proteinExistence type="predicted"/>
<accession>A0A151JLX6</accession>
<protein>
    <submittedName>
        <fullName evidence="1">Uncharacterized protein</fullName>
    </submittedName>
</protein>
<dbReference type="Proteomes" id="UP000078492">
    <property type="component" value="Unassembled WGS sequence"/>
</dbReference>
<dbReference type="EMBL" id="KQ978966">
    <property type="protein sequence ID" value="KYN26898.1"/>
    <property type="molecule type" value="Genomic_DNA"/>
</dbReference>
<organism evidence="1 2">
    <name type="scientific">Trachymyrmex cornetzi</name>
    <dbReference type="NCBI Taxonomy" id="471704"/>
    <lineage>
        <taxon>Eukaryota</taxon>
        <taxon>Metazoa</taxon>
        <taxon>Ecdysozoa</taxon>
        <taxon>Arthropoda</taxon>
        <taxon>Hexapoda</taxon>
        <taxon>Insecta</taxon>
        <taxon>Pterygota</taxon>
        <taxon>Neoptera</taxon>
        <taxon>Endopterygota</taxon>
        <taxon>Hymenoptera</taxon>
        <taxon>Apocrita</taxon>
        <taxon>Aculeata</taxon>
        <taxon>Formicoidea</taxon>
        <taxon>Formicidae</taxon>
        <taxon>Myrmicinae</taxon>
        <taxon>Trachymyrmex</taxon>
    </lineage>
</organism>